<dbReference type="Proteomes" id="UP000215914">
    <property type="component" value="Unassembled WGS sequence"/>
</dbReference>
<dbReference type="InterPro" id="IPR038765">
    <property type="entry name" value="Papain-like_cys_pep_sf"/>
</dbReference>
<gene>
    <name evidence="1" type="ORF">HanXRQr2_Chr03g0093421</name>
</gene>
<keyword evidence="2" id="KW-1185">Reference proteome</keyword>
<comment type="caution">
    <text evidence="1">The sequence shown here is derived from an EMBL/GenBank/DDBJ whole genome shotgun (WGS) entry which is preliminary data.</text>
</comment>
<reference evidence="1" key="2">
    <citation type="submission" date="2020-06" db="EMBL/GenBank/DDBJ databases">
        <title>Helianthus annuus Genome sequencing and assembly Release 2.</title>
        <authorList>
            <person name="Gouzy J."/>
            <person name="Langlade N."/>
            <person name="Munos S."/>
        </authorList>
    </citation>
    <scope>NUCLEOTIDE SEQUENCE</scope>
    <source>
        <tissue evidence="1">Leaves</tissue>
    </source>
</reference>
<evidence type="ECO:0000313" key="1">
    <source>
        <dbReference type="EMBL" id="KAF5813027.1"/>
    </source>
</evidence>
<dbReference type="EMBL" id="MNCJ02000318">
    <property type="protein sequence ID" value="KAF5813027.1"/>
    <property type="molecule type" value="Genomic_DNA"/>
</dbReference>
<protein>
    <submittedName>
        <fullName evidence="1">Papain-like cysteine peptidase superfamily</fullName>
    </submittedName>
</protein>
<reference evidence="1" key="1">
    <citation type="journal article" date="2017" name="Nature">
        <title>The sunflower genome provides insights into oil metabolism, flowering and Asterid evolution.</title>
        <authorList>
            <person name="Badouin H."/>
            <person name="Gouzy J."/>
            <person name="Grassa C.J."/>
            <person name="Murat F."/>
            <person name="Staton S.E."/>
            <person name="Cottret L."/>
            <person name="Lelandais-Briere C."/>
            <person name="Owens G.L."/>
            <person name="Carrere S."/>
            <person name="Mayjonade B."/>
            <person name="Legrand L."/>
            <person name="Gill N."/>
            <person name="Kane N.C."/>
            <person name="Bowers J.E."/>
            <person name="Hubner S."/>
            <person name="Bellec A."/>
            <person name="Berard A."/>
            <person name="Berges H."/>
            <person name="Blanchet N."/>
            <person name="Boniface M.C."/>
            <person name="Brunel D."/>
            <person name="Catrice O."/>
            <person name="Chaidir N."/>
            <person name="Claudel C."/>
            <person name="Donnadieu C."/>
            <person name="Faraut T."/>
            <person name="Fievet G."/>
            <person name="Helmstetter N."/>
            <person name="King M."/>
            <person name="Knapp S.J."/>
            <person name="Lai Z."/>
            <person name="Le Paslier M.C."/>
            <person name="Lippi Y."/>
            <person name="Lorenzon L."/>
            <person name="Mandel J.R."/>
            <person name="Marage G."/>
            <person name="Marchand G."/>
            <person name="Marquand E."/>
            <person name="Bret-Mestries E."/>
            <person name="Morien E."/>
            <person name="Nambeesan S."/>
            <person name="Nguyen T."/>
            <person name="Pegot-Espagnet P."/>
            <person name="Pouilly N."/>
            <person name="Raftis F."/>
            <person name="Sallet E."/>
            <person name="Schiex T."/>
            <person name="Thomas J."/>
            <person name="Vandecasteele C."/>
            <person name="Vares D."/>
            <person name="Vear F."/>
            <person name="Vautrin S."/>
            <person name="Crespi M."/>
            <person name="Mangin B."/>
            <person name="Burke J.M."/>
            <person name="Salse J."/>
            <person name="Munos S."/>
            <person name="Vincourt P."/>
            <person name="Rieseberg L.H."/>
            <person name="Langlade N.B."/>
        </authorList>
    </citation>
    <scope>NUCLEOTIDE SEQUENCE</scope>
    <source>
        <tissue evidence="1">Leaves</tissue>
    </source>
</reference>
<proteinExistence type="predicted"/>
<dbReference type="AlphaFoldDB" id="A0A9K3JE65"/>
<name>A0A9K3JE65_HELAN</name>
<accession>A0A9K3JE65</accession>
<organism evidence="1 2">
    <name type="scientific">Helianthus annuus</name>
    <name type="common">Common sunflower</name>
    <dbReference type="NCBI Taxonomy" id="4232"/>
    <lineage>
        <taxon>Eukaryota</taxon>
        <taxon>Viridiplantae</taxon>
        <taxon>Streptophyta</taxon>
        <taxon>Embryophyta</taxon>
        <taxon>Tracheophyta</taxon>
        <taxon>Spermatophyta</taxon>
        <taxon>Magnoliopsida</taxon>
        <taxon>eudicotyledons</taxon>
        <taxon>Gunneridae</taxon>
        <taxon>Pentapetalae</taxon>
        <taxon>asterids</taxon>
        <taxon>campanulids</taxon>
        <taxon>Asterales</taxon>
        <taxon>Asteraceae</taxon>
        <taxon>Asteroideae</taxon>
        <taxon>Heliantheae alliance</taxon>
        <taxon>Heliantheae</taxon>
        <taxon>Helianthus</taxon>
    </lineage>
</organism>
<sequence>MVKKRSMKMLWKIILNTQPFMLAIWLLSDHWSLFIIAQHIRHVYILDSTKIKGGKNASNYRLSCLIPTALGSEFNYTMVDGGWECGYIVLQHMFDFVNLYQNQFPDEMWHDTREATDNEIDVLLMTLMTKFFSELGISLDCSLFIQFNVVCYVFTNDCNLTGLFPNWMSTGLF</sequence>
<dbReference type="SUPFAM" id="SSF54001">
    <property type="entry name" value="Cysteine proteinases"/>
    <property type="match status" value="1"/>
</dbReference>
<evidence type="ECO:0000313" key="2">
    <source>
        <dbReference type="Proteomes" id="UP000215914"/>
    </source>
</evidence>
<dbReference type="Gramene" id="mRNA:HanXRQr2_Chr03g0093421">
    <property type="protein sequence ID" value="mRNA:HanXRQr2_Chr03g0093421"/>
    <property type="gene ID" value="HanXRQr2_Chr03g0093421"/>
</dbReference>